<dbReference type="STRING" id="1183432.AGR3A_Lc40056"/>
<reference evidence="2" key="1">
    <citation type="submission" date="2016-01" db="EMBL/GenBank/DDBJ databases">
        <authorList>
            <person name="Regsiter A."/>
            <person name="william w."/>
        </authorList>
    </citation>
    <scope>NUCLEOTIDE SEQUENCE [LARGE SCALE GENOMIC DNA]</scope>
    <source>
        <strain evidence="2">CFBP 6623</strain>
    </source>
</reference>
<name>A0A1S7S5I6_9HYPH</name>
<keyword evidence="2" id="KW-1185">Reference proteome</keyword>
<dbReference type="EMBL" id="FBWK01000059">
    <property type="protein sequence ID" value="CUX62660.1"/>
    <property type="molecule type" value="Genomic_DNA"/>
</dbReference>
<accession>A0A1S7S5I6</accession>
<sequence length="65" mass="7090">MSPAGSTCSSCLIWESHSPIRRSRQAGDEALYVSHIRNITAVLKSDAYRMSENISAPGRHPGADF</sequence>
<dbReference type="AlphaFoldDB" id="A0A1S7S5I6"/>
<gene>
    <name evidence="1" type="ORF">AGR3A_Lc40056</name>
</gene>
<proteinExistence type="predicted"/>
<organism evidence="1 2">
    <name type="scientific">Agrobacterium tomkonis CFBP 6623</name>
    <dbReference type="NCBI Taxonomy" id="1183432"/>
    <lineage>
        <taxon>Bacteria</taxon>
        <taxon>Pseudomonadati</taxon>
        <taxon>Pseudomonadota</taxon>
        <taxon>Alphaproteobacteria</taxon>
        <taxon>Hyphomicrobiales</taxon>
        <taxon>Rhizobiaceae</taxon>
        <taxon>Rhizobium/Agrobacterium group</taxon>
        <taxon>Agrobacterium</taxon>
        <taxon>Agrobacterium tumefaciens complex</taxon>
    </lineage>
</organism>
<evidence type="ECO:0000313" key="2">
    <source>
        <dbReference type="Proteomes" id="UP000191988"/>
    </source>
</evidence>
<protein>
    <submittedName>
        <fullName evidence="1">Uncharacterized protein</fullName>
    </submittedName>
</protein>
<dbReference type="Proteomes" id="UP000191988">
    <property type="component" value="Unassembled WGS sequence"/>
</dbReference>
<evidence type="ECO:0000313" key="1">
    <source>
        <dbReference type="EMBL" id="CUX62660.1"/>
    </source>
</evidence>